<feature type="domain" description="NTF2-like" evidence="1">
    <location>
        <begin position="1"/>
        <end position="62"/>
    </location>
</feature>
<dbReference type="Pfam" id="PF26530">
    <property type="entry name" value="NTF2_3"/>
    <property type="match status" value="1"/>
</dbReference>
<dbReference type="WBParaSite" id="Csp11.Scaffold629.g8441.t1">
    <property type="protein sequence ID" value="Csp11.Scaffold629.g8441.t1"/>
    <property type="gene ID" value="Csp11.Scaffold629.g8441"/>
</dbReference>
<evidence type="ECO:0000313" key="2">
    <source>
        <dbReference type="Proteomes" id="UP000095282"/>
    </source>
</evidence>
<dbReference type="InterPro" id="IPR058721">
    <property type="entry name" value="NTF2_3"/>
</dbReference>
<proteinExistence type="predicted"/>
<evidence type="ECO:0000259" key="1">
    <source>
        <dbReference type="Pfam" id="PF26530"/>
    </source>
</evidence>
<accession>A0A1I7UE85</accession>
<protein>
    <submittedName>
        <fullName evidence="3">Fibronectin type-III domain-containing protein</fullName>
    </submittedName>
</protein>
<organism evidence="2 3">
    <name type="scientific">Caenorhabditis tropicalis</name>
    <dbReference type="NCBI Taxonomy" id="1561998"/>
    <lineage>
        <taxon>Eukaryota</taxon>
        <taxon>Metazoa</taxon>
        <taxon>Ecdysozoa</taxon>
        <taxon>Nematoda</taxon>
        <taxon>Chromadorea</taxon>
        <taxon>Rhabditida</taxon>
        <taxon>Rhabditina</taxon>
        <taxon>Rhabditomorpha</taxon>
        <taxon>Rhabditoidea</taxon>
        <taxon>Rhabditidae</taxon>
        <taxon>Peloderinae</taxon>
        <taxon>Caenorhabditis</taxon>
    </lineage>
</organism>
<dbReference type="Proteomes" id="UP000095282">
    <property type="component" value="Unplaced"/>
</dbReference>
<reference evidence="3" key="1">
    <citation type="submission" date="2016-11" db="UniProtKB">
        <authorList>
            <consortium name="WormBaseParasite"/>
        </authorList>
    </citation>
    <scope>IDENTIFICATION</scope>
</reference>
<sequence length="70" mass="7935">MIANSSPESSLEFTLQYSYYNQYGQIEYTVSVSGASPTPFDAQFVYCPYRNHLKSGKIPSCPAKRFTGFY</sequence>
<dbReference type="eggNOG" id="KOG4297">
    <property type="taxonomic scope" value="Eukaryota"/>
</dbReference>
<keyword evidence="2" id="KW-1185">Reference proteome</keyword>
<dbReference type="PANTHER" id="PTHR33940:SF1">
    <property type="entry name" value="APOLIPOPHORIN-RELATED"/>
    <property type="match status" value="1"/>
</dbReference>
<dbReference type="AlphaFoldDB" id="A0A1I7UE85"/>
<name>A0A1I7UE85_9PELO</name>
<dbReference type="STRING" id="1561998.A0A1I7UE85"/>
<evidence type="ECO:0000313" key="3">
    <source>
        <dbReference type="WBParaSite" id="Csp11.Scaffold629.g8441.t1"/>
    </source>
</evidence>
<dbReference type="PANTHER" id="PTHR33940">
    <property type="entry name" value="PROTEIN CBG13625"/>
    <property type="match status" value="1"/>
</dbReference>